<reference evidence="2" key="1">
    <citation type="submission" date="2022-01" db="EMBL/GenBank/DDBJ databases">
        <title>Genome Sequence Resource for Two Populations of Ditylenchus destructor, the Migratory Endoparasitic Phytonematode.</title>
        <authorList>
            <person name="Zhang H."/>
            <person name="Lin R."/>
            <person name="Xie B."/>
        </authorList>
    </citation>
    <scope>NUCLEOTIDE SEQUENCE</scope>
    <source>
        <strain evidence="2">BazhouSP</strain>
    </source>
</reference>
<keyword evidence="1" id="KW-0812">Transmembrane</keyword>
<dbReference type="PROSITE" id="PS51257">
    <property type="entry name" value="PROKAR_LIPOPROTEIN"/>
    <property type="match status" value="1"/>
</dbReference>
<evidence type="ECO:0000313" key="2">
    <source>
        <dbReference type="EMBL" id="KAI1702674.1"/>
    </source>
</evidence>
<feature type="transmembrane region" description="Helical" evidence="1">
    <location>
        <begin position="16"/>
        <end position="38"/>
    </location>
</feature>
<comment type="caution">
    <text evidence="2">The sequence shown here is derived from an EMBL/GenBank/DDBJ whole genome shotgun (WGS) entry which is preliminary data.</text>
</comment>
<protein>
    <submittedName>
        <fullName evidence="2">Uncharacterized protein</fullName>
    </submittedName>
</protein>
<evidence type="ECO:0000256" key="1">
    <source>
        <dbReference type="SAM" id="Phobius"/>
    </source>
</evidence>
<keyword evidence="3" id="KW-1185">Reference proteome</keyword>
<name>A0AAD4QUU9_9BILA</name>
<gene>
    <name evidence="2" type="ORF">DdX_15353</name>
</gene>
<dbReference type="Proteomes" id="UP001201812">
    <property type="component" value="Unassembled WGS sequence"/>
</dbReference>
<sequence length="94" mass="10262">MNGNRPLTAETLDEEAFWLLCGLLACGGLIVGCALYSLRITKIRLRHTASGRLEGRDKQSTTLAMDDSNFRYVMEGSCELDNPSSVDMTSSSAK</sequence>
<organism evidence="2 3">
    <name type="scientific">Ditylenchus destructor</name>
    <dbReference type="NCBI Taxonomy" id="166010"/>
    <lineage>
        <taxon>Eukaryota</taxon>
        <taxon>Metazoa</taxon>
        <taxon>Ecdysozoa</taxon>
        <taxon>Nematoda</taxon>
        <taxon>Chromadorea</taxon>
        <taxon>Rhabditida</taxon>
        <taxon>Tylenchina</taxon>
        <taxon>Tylenchomorpha</taxon>
        <taxon>Sphaerularioidea</taxon>
        <taxon>Anguinidae</taxon>
        <taxon>Anguininae</taxon>
        <taxon>Ditylenchus</taxon>
    </lineage>
</organism>
<keyword evidence="1" id="KW-1133">Transmembrane helix</keyword>
<accession>A0AAD4QUU9</accession>
<keyword evidence="1" id="KW-0472">Membrane</keyword>
<dbReference type="EMBL" id="JAKKPZ010000095">
    <property type="protein sequence ID" value="KAI1702674.1"/>
    <property type="molecule type" value="Genomic_DNA"/>
</dbReference>
<evidence type="ECO:0000313" key="3">
    <source>
        <dbReference type="Proteomes" id="UP001201812"/>
    </source>
</evidence>
<proteinExistence type="predicted"/>
<dbReference type="AlphaFoldDB" id="A0AAD4QUU9"/>